<accession>A0AAD6LRT3</accession>
<dbReference type="AlphaFoldDB" id="A0AAD6LRT3"/>
<sequence>MPTVHSDLWKWAVHLCILKIGASHVQIIVTTIYRKYQPRNHNGYVNSLWRSGLHAQHREGFFLDISLLLKQLIVTHHTNGANNTRRATKAKADCILKIPRRVWRLKSNSWQAYRHKLPSQLSTIIFLLRWIIETCHF</sequence>
<dbReference type="Proteomes" id="UP001164929">
    <property type="component" value="Chromosome 14"/>
</dbReference>
<keyword evidence="2" id="KW-1185">Reference proteome</keyword>
<dbReference type="EMBL" id="JAQIZT010000014">
    <property type="protein sequence ID" value="KAJ6972139.1"/>
    <property type="molecule type" value="Genomic_DNA"/>
</dbReference>
<name>A0AAD6LRT3_9ROSI</name>
<evidence type="ECO:0000313" key="2">
    <source>
        <dbReference type="Proteomes" id="UP001164929"/>
    </source>
</evidence>
<reference evidence="1" key="1">
    <citation type="journal article" date="2023" name="Mol. Ecol. Resour.">
        <title>Chromosome-level genome assembly of a triploid poplar Populus alba 'Berolinensis'.</title>
        <authorList>
            <person name="Chen S."/>
            <person name="Yu Y."/>
            <person name="Wang X."/>
            <person name="Wang S."/>
            <person name="Zhang T."/>
            <person name="Zhou Y."/>
            <person name="He R."/>
            <person name="Meng N."/>
            <person name="Wang Y."/>
            <person name="Liu W."/>
            <person name="Liu Z."/>
            <person name="Liu J."/>
            <person name="Guo Q."/>
            <person name="Huang H."/>
            <person name="Sederoff R.R."/>
            <person name="Wang G."/>
            <person name="Qu G."/>
            <person name="Chen S."/>
        </authorList>
    </citation>
    <scope>NUCLEOTIDE SEQUENCE</scope>
    <source>
        <strain evidence="1">SC-2020</strain>
    </source>
</reference>
<protein>
    <submittedName>
        <fullName evidence="1">Uncharacterized protein</fullName>
    </submittedName>
</protein>
<comment type="caution">
    <text evidence="1">The sequence shown here is derived from an EMBL/GenBank/DDBJ whole genome shotgun (WGS) entry which is preliminary data.</text>
</comment>
<proteinExistence type="predicted"/>
<evidence type="ECO:0000313" key="1">
    <source>
        <dbReference type="EMBL" id="KAJ6972139.1"/>
    </source>
</evidence>
<organism evidence="1 2">
    <name type="scientific">Populus alba x Populus x berolinensis</name>
    <dbReference type="NCBI Taxonomy" id="444605"/>
    <lineage>
        <taxon>Eukaryota</taxon>
        <taxon>Viridiplantae</taxon>
        <taxon>Streptophyta</taxon>
        <taxon>Embryophyta</taxon>
        <taxon>Tracheophyta</taxon>
        <taxon>Spermatophyta</taxon>
        <taxon>Magnoliopsida</taxon>
        <taxon>eudicotyledons</taxon>
        <taxon>Gunneridae</taxon>
        <taxon>Pentapetalae</taxon>
        <taxon>rosids</taxon>
        <taxon>fabids</taxon>
        <taxon>Malpighiales</taxon>
        <taxon>Salicaceae</taxon>
        <taxon>Saliceae</taxon>
        <taxon>Populus</taxon>
    </lineage>
</organism>
<gene>
    <name evidence="1" type="ORF">NC653_032653</name>
</gene>